<evidence type="ECO:0008006" key="9">
    <source>
        <dbReference type="Google" id="ProtNLM"/>
    </source>
</evidence>
<dbReference type="GO" id="GO:0006508">
    <property type="term" value="P:proteolysis"/>
    <property type="evidence" value="ECO:0007669"/>
    <property type="project" value="UniProtKB-KW"/>
</dbReference>
<evidence type="ECO:0000313" key="8">
    <source>
        <dbReference type="Proteomes" id="UP000268372"/>
    </source>
</evidence>
<keyword evidence="4" id="KW-0378">Hydrolase</keyword>
<evidence type="ECO:0000256" key="5">
    <source>
        <dbReference type="ARBA" id="ARBA00022833"/>
    </source>
</evidence>
<keyword evidence="2" id="KW-0645">Protease</keyword>
<dbReference type="Proteomes" id="UP000268372">
    <property type="component" value="Unassembled WGS sequence"/>
</dbReference>
<protein>
    <recommendedName>
        <fullName evidence="9">Matrixin family metalloprotease</fullName>
    </recommendedName>
</protein>
<comment type="caution">
    <text evidence="7">The sequence shown here is derived from an EMBL/GenBank/DDBJ whole genome shotgun (WGS) entry which is preliminary data.</text>
</comment>
<reference evidence="7 8" key="1">
    <citation type="submission" date="2018-11" db="EMBL/GenBank/DDBJ databases">
        <title>Flavobacterium sp. nov., YIM 102796 draft genome.</title>
        <authorList>
            <person name="Li G."/>
            <person name="Jiang Y."/>
        </authorList>
    </citation>
    <scope>NUCLEOTIDE SEQUENCE [LARGE SCALE GENOMIC DNA]</scope>
    <source>
        <strain evidence="7 8">YIM 102796</strain>
    </source>
</reference>
<evidence type="ECO:0000313" key="7">
    <source>
        <dbReference type="EMBL" id="RRA92271.1"/>
    </source>
</evidence>
<dbReference type="GO" id="GO:0046872">
    <property type="term" value="F:metal ion binding"/>
    <property type="evidence" value="ECO:0007669"/>
    <property type="project" value="UniProtKB-KW"/>
</dbReference>
<dbReference type="OrthoDB" id="981600at2"/>
<name>A0A3P1ATH2_9FLAO</name>
<evidence type="ECO:0000256" key="4">
    <source>
        <dbReference type="ARBA" id="ARBA00022801"/>
    </source>
</evidence>
<dbReference type="InterPro" id="IPR024079">
    <property type="entry name" value="MetalloPept_cat_dom_sf"/>
</dbReference>
<dbReference type="PANTHER" id="PTHR15910">
    <property type="entry name" value="ARCHAEMETZINCIN"/>
    <property type="match status" value="1"/>
</dbReference>
<accession>A0A3P1ATH2</accession>
<keyword evidence="6" id="KW-0482">Metalloprotease</keyword>
<dbReference type="Pfam" id="PF07998">
    <property type="entry name" value="Peptidase_M54"/>
    <property type="match status" value="1"/>
</dbReference>
<dbReference type="PROSITE" id="PS51257">
    <property type="entry name" value="PROKAR_LIPOPROTEIN"/>
    <property type="match status" value="1"/>
</dbReference>
<dbReference type="Gene3D" id="3.40.390.10">
    <property type="entry name" value="Collagenase (Catalytic Domain)"/>
    <property type="match status" value="1"/>
</dbReference>
<dbReference type="CDD" id="cd11375">
    <property type="entry name" value="Peptidase_M54"/>
    <property type="match status" value="1"/>
</dbReference>
<evidence type="ECO:0000256" key="1">
    <source>
        <dbReference type="ARBA" id="ARBA00001947"/>
    </source>
</evidence>
<organism evidence="7 8">
    <name type="scientific">Paenimyroides viscosum</name>
    <dbReference type="NCBI Taxonomy" id="2488729"/>
    <lineage>
        <taxon>Bacteria</taxon>
        <taxon>Pseudomonadati</taxon>
        <taxon>Bacteroidota</taxon>
        <taxon>Flavobacteriia</taxon>
        <taxon>Flavobacteriales</taxon>
        <taxon>Flavobacteriaceae</taxon>
        <taxon>Paenimyroides</taxon>
    </lineage>
</organism>
<evidence type="ECO:0000256" key="3">
    <source>
        <dbReference type="ARBA" id="ARBA00022723"/>
    </source>
</evidence>
<keyword evidence="8" id="KW-1185">Reference proteome</keyword>
<dbReference type="InterPro" id="IPR012962">
    <property type="entry name" value="Pept_M54_archaemetzincn"/>
</dbReference>
<dbReference type="AlphaFoldDB" id="A0A3P1ATH2"/>
<dbReference type="RefSeq" id="WP_124900055.1">
    <property type="nucleotide sequence ID" value="NZ_RQTJ01000030.1"/>
</dbReference>
<proteinExistence type="predicted"/>
<comment type="cofactor">
    <cofactor evidence="1">
        <name>Zn(2+)</name>
        <dbReference type="ChEBI" id="CHEBI:29105"/>
    </cofactor>
</comment>
<dbReference type="SUPFAM" id="SSF55486">
    <property type="entry name" value="Metalloproteases ('zincins'), catalytic domain"/>
    <property type="match status" value="1"/>
</dbReference>
<evidence type="ECO:0000256" key="6">
    <source>
        <dbReference type="ARBA" id="ARBA00023049"/>
    </source>
</evidence>
<dbReference type="GO" id="GO:0008237">
    <property type="term" value="F:metallopeptidase activity"/>
    <property type="evidence" value="ECO:0007669"/>
    <property type="project" value="UniProtKB-KW"/>
</dbReference>
<dbReference type="PANTHER" id="PTHR15910:SF1">
    <property type="entry name" value="ARCHAEMETZINCIN-2"/>
    <property type="match status" value="1"/>
</dbReference>
<keyword evidence="3" id="KW-0479">Metal-binding</keyword>
<gene>
    <name evidence="7" type="ORF">EG242_11710</name>
</gene>
<sequence length="210" mass="23779">MKLCLFFVGFLFLISCKKTPSVTPETTVLVKQYKGFPDNEVDTVTSILQKIYGVKTVISKHQELYPNAYISVKSPRYRADSIIKFQQKDINSKIDYILGLTSKDISVTKKDDSGNIKKPEYKYQDWGIMGLAYCPGESCVVSTFRIKNKNKAVYFERLKKVAVHEFGHNLGLPHCPNKKCIMTDAVESVKTIDNAKLKLCDDCAGKINFN</sequence>
<dbReference type="EMBL" id="RQTJ01000030">
    <property type="protein sequence ID" value="RRA92271.1"/>
    <property type="molecule type" value="Genomic_DNA"/>
</dbReference>
<evidence type="ECO:0000256" key="2">
    <source>
        <dbReference type="ARBA" id="ARBA00022670"/>
    </source>
</evidence>
<keyword evidence="5" id="KW-0862">Zinc</keyword>